<sequence>MREIHLLPLETQTGAKGFPFTNTVTMNSKGIRIRRSRKRYRRKRAYLIFSLCGCLLFLIFLYRREATLNRALPRFLREVKRSSVNWGARLVVARSRPKYNTSSEELNVFVITLQRTPARRAQLIHNLTQAGVAHKIFFAVDGLLPLNGDDILKYAGLRKRSRLTSLDVLRAHSPSPELDLMIHERLRFGCYISHVRLWEHLVNSELPFAVILEDDVIILERFDYSLRHLIRNLPDNWDIFYLNSCFSKLGGLLRPGIFQLRGALCTYGVQLSAVRSQWITCLTKRSSADR</sequence>
<feature type="domain" description="Glycosyl transferase family 25" evidence="2">
    <location>
        <begin position="107"/>
        <end position="237"/>
    </location>
</feature>
<dbReference type="Pfam" id="PF01755">
    <property type="entry name" value="Glyco_transf_25"/>
    <property type="match status" value="1"/>
</dbReference>
<evidence type="ECO:0000313" key="3">
    <source>
        <dbReference type="EMBL" id="ACO68195.1"/>
    </source>
</evidence>
<name>C1EJJ4_MICCC</name>
<dbReference type="GeneID" id="8249871"/>
<evidence type="ECO:0000313" key="4">
    <source>
        <dbReference type="Proteomes" id="UP000002009"/>
    </source>
</evidence>
<reference evidence="3 4" key="1">
    <citation type="journal article" date="2009" name="Science">
        <title>Green evolution and dynamic adaptations revealed by genomes of the marine picoeukaryotes Micromonas.</title>
        <authorList>
            <person name="Worden A.Z."/>
            <person name="Lee J.H."/>
            <person name="Mock T."/>
            <person name="Rouze P."/>
            <person name="Simmons M.P."/>
            <person name="Aerts A.L."/>
            <person name="Allen A.E."/>
            <person name="Cuvelier M.L."/>
            <person name="Derelle E."/>
            <person name="Everett M.V."/>
            <person name="Foulon E."/>
            <person name="Grimwood J."/>
            <person name="Gundlach H."/>
            <person name="Henrissat B."/>
            <person name="Napoli C."/>
            <person name="McDonald S.M."/>
            <person name="Parker M.S."/>
            <person name="Rombauts S."/>
            <person name="Salamov A."/>
            <person name="Von Dassow P."/>
            <person name="Badger J.H."/>
            <person name="Coutinho P.M."/>
            <person name="Demir E."/>
            <person name="Dubchak I."/>
            <person name="Gentemann C."/>
            <person name="Eikrem W."/>
            <person name="Gready J.E."/>
            <person name="John U."/>
            <person name="Lanier W."/>
            <person name="Lindquist E.A."/>
            <person name="Lucas S."/>
            <person name="Mayer K.F."/>
            <person name="Moreau H."/>
            <person name="Not F."/>
            <person name="Otillar R."/>
            <person name="Panaud O."/>
            <person name="Pangilinan J."/>
            <person name="Paulsen I."/>
            <person name="Piegu B."/>
            <person name="Poliakov A."/>
            <person name="Robbens S."/>
            <person name="Schmutz J."/>
            <person name="Toulza E."/>
            <person name="Wyss T."/>
            <person name="Zelensky A."/>
            <person name="Zhou K."/>
            <person name="Armbrust E.V."/>
            <person name="Bhattacharya D."/>
            <person name="Goodenough U.W."/>
            <person name="Van de Peer Y."/>
            <person name="Grigoriev I.V."/>
        </authorList>
    </citation>
    <scope>NUCLEOTIDE SEQUENCE [LARGE SCALE GENOMIC DNA]</scope>
    <source>
        <strain evidence="4">RCC299 / NOUM17</strain>
    </source>
</reference>
<dbReference type="OrthoDB" id="530136at2759"/>
<keyword evidence="3" id="KW-0808">Transferase</keyword>
<proteinExistence type="predicted"/>
<dbReference type="GO" id="GO:0016740">
    <property type="term" value="F:transferase activity"/>
    <property type="evidence" value="ECO:0007669"/>
    <property type="project" value="UniProtKB-KW"/>
</dbReference>
<keyword evidence="1" id="KW-0812">Transmembrane</keyword>
<evidence type="ECO:0000259" key="2">
    <source>
        <dbReference type="Pfam" id="PF01755"/>
    </source>
</evidence>
<gene>
    <name evidence="3" type="ORF">MICPUN_113368</name>
</gene>
<dbReference type="eggNOG" id="ENOG502R73R">
    <property type="taxonomic scope" value="Eukaryota"/>
</dbReference>
<dbReference type="InterPro" id="IPR002654">
    <property type="entry name" value="Glyco_trans_25"/>
</dbReference>
<keyword evidence="4" id="KW-1185">Reference proteome</keyword>
<dbReference type="CDD" id="cd06532">
    <property type="entry name" value="Glyco_transf_25"/>
    <property type="match status" value="1"/>
</dbReference>
<feature type="transmembrane region" description="Helical" evidence="1">
    <location>
        <begin position="44"/>
        <end position="62"/>
    </location>
</feature>
<dbReference type="InParanoid" id="C1EJJ4"/>
<dbReference type="STRING" id="296587.C1EJJ4"/>
<dbReference type="EMBL" id="CP001335">
    <property type="protein sequence ID" value="ACO68195.1"/>
    <property type="molecule type" value="Genomic_DNA"/>
</dbReference>
<keyword evidence="1" id="KW-0472">Membrane</keyword>
<dbReference type="CAZy" id="GT25">
    <property type="family name" value="Glycosyltransferase Family 25"/>
</dbReference>
<protein>
    <submittedName>
        <fullName evidence="3">Glycosyltransferase family 25 protein</fullName>
    </submittedName>
</protein>
<accession>C1EJJ4</accession>
<dbReference type="KEGG" id="mis:MICPUN_113368"/>
<evidence type="ECO:0000256" key="1">
    <source>
        <dbReference type="SAM" id="Phobius"/>
    </source>
</evidence>
<dbReference type="Proteomes" id="UP000002009">
    <property type="component" value="Chromosome 17"/>
</dbReference>
<keyword evidence="1" id="KW-1133">Transmembrane helix</keyword>
<dbReference type="RefSeq" id="XP_002506937.1">
    <property type="nucleotide sequence ID" value="XM_002506891.1"/>
</dbReference>
<organism evidence="3 4">
    <name type="scientific">Micromonas commoda (strain RCC299 / NOUM17 / CCMP2709)</name>
    <name type="common">Picoplanktonic green alga</name>
    <dbReference type="NCBI Taxonomy" id="296587"/>
    <lineage>
        <taxon>Eukaryota</taxon>
        <taxon>Viridiplantae</taxon>
        <taxon>Chlorophyta</taxon>
        <taxon>Mamiellophyceae</taxon>
        <taxon>Mamiellales</taxon>
        <taxon>Mamiellaceae</taxon>
        <taxon>Micromonas</taxon>
    </lineage>
</organism>
<dbReference type="AlphaFoldDB" id="C1EJJ4"/>